<evidence type="ECO:0000259" key="7">
    <source>
        <dbReference type="PROSITE" id="PS50850"/>
    </source>
</evidence>
<dbReference type="Pfam" id="PF07690">
    <property type="entry name" value="MFS_1"/>
    <property type="match status" value="1"/>
</dbReference>
<evidence type="ECO:0000256" key="3">
    <source>
        <dbReference type="ARBA" id="ARBA00022989"/>
    </source>
</evidence>
<evidence type="ECO:0000313" key="9">
    <source>
        <dbReference type="Proteomes" id="UP001174691"/>
    </source>
</evidence>
<feature type="transmembrane region" description="Helical" evidence="6">
    <location>
        <begin position="437"/>
        <end position="456"/>
    </location>
</feature>
<dbReference type="PANTHER" id="PTHR42718">
    <property type="entry name" value="MAJOR FACILITATOR SUPERFAMILY MULTIDRUG TRANSPORTER MFSC"/>
    <property type="match status" value="1"/>
</dbReference>
<dbReference type="GO" id="GO:0016020">
    <property type="term" value="C:membrane"/>
    <property type="evidence" value="ECO:0007669"/>
    <property type="project" value="UniProtKB-SubCell"/>
</dbReference>
<name>A0AA38R6U9_9PEZI</name>
<feature type="transmembrane region" description="Helical" evidence="6">
    <location>
        <begin position="267"/>
        <end position="287"/>
    </location>
</feature>
<feature type="transmembrane region" description="Helical" evidence="6">
    <location>
        <begin position="372"/>
        <end position="391"/>
    </location>
</feature>
<dbReference type="InterPro" id="IPR011701">
    <property type="entry name" value="MFS"/>
</dbReference>
<feature type="domain" description="Major facilitator superfamily (MFS) profile" evidence="7">
    <location>
        <begin position="45"/>
        <end position="499"/>
    </location>
</feature>
<reference evidence="8" key="1">
    <citation type="submission" date="2022-07" db="EMBL/GenBank/DDBJ databases">
        <title>Fungi with potential for degradation of polypropylene.</title>
        <authorList>
            <person name="Gostincar C."/>
        </authorList>
    </citation>
    <scope>NUCLEOTIDE SEQUENCE</scope>
    <source>
        <strain evidence="8">EXF-13287</strain>
    </source>
</reference>
<dbReference type="Gene3D" id="1.20.1250.20">
    <property type="entry name" value="MFS general substrate transporter like domains"/>
    <property type="match status" value="2"/>
</dbReference>
<feature type="transmembrane region" description="Helical" evidence="6">
    <location>
        <begin position="234"/>
        <end position="255"/>
    </location>
</feature>
<comment type="caution">
    <text evidence="8">The sequence shown here is derived from an EMBL/GenBank/DDBJ whole genome shotgun (WGS) entry which is preliminary data.</text>
</comment>
<organism evidence="8 9">
    <name type="scientific">Coniochaeta hoffmannii</name>
    <dbReference type="NCBI Taxonomy" id="91930"/>
    <lineage>
        <taxon>Eukaryota</taxon>
        <taxon>Fungi</taxon>
        <taxon>Dikarya</taxon>
        <taxon>Ascomycota</taxon>
        <taxon>Pezizomycotina</taxon>
        <taxon>Sordariomycetes</taxon>
        <taxon>Sordariomycetidae</taxon>
        <taxon>Coniochaetales</taxon>
        <taxon>Coniochaetaceae</taxon>
        <taxon>Coniochaeta</taxon>
    </lineage>
</organism>
<feature type="transmembrane region" description="Helical" evidence="6">
    <location>
        <begin position="200"/>
        <end position="222"/>
    </location>
</feature>
<feature type="transmembrane region" description="Helical" evidence="6">
    <location>
        <begin position="37"/>
        <end position="65"/>
    </location>
</feature>
<dbReference type="InterPro" id="IPR020846">
    <property type="entry name" value="MFS_dom"/>
</dbReference>
<evidence type="ECO:0000256" key="5">
    <source>
        <dbReference type="SAM" id="MobiDB-lite"/>
    </source>
</evidence>
<evidence type="ECO:0000256" key="6">
    <source>
        <dbReference type="SAM" id="Phobius"/>
    </source>
</evidence>
<dbReference type="GO" id="GO:0022857">
    <property type="term" value="F:transmembrane transporter activity"/>
    <property type="evidence" value="ECO:0007669"/>
    <property type="project" value="InterPro"/>
</dbReference>
<accession>A0AA38R6U9</accession>
<keyword evidence="2 6" id="KW-0812">Transmembrane</keyword>
<feature type="transmembrane region" description="Helical" evidence="6">
    <location>
        <begin position="476"/>
        <end position="496"/>
    </location>
</feature>
<keyword evidence="4 6" id="KW-0472">Membrane</keyword>
<keyword evidence="9" id="KW-1185">Reference proteome</keyword>
<dbReference type="SUPFAM" id="SSF103473">
    <property type="entry name" value="MFS general substrate transporter"/>
    <property type="match status" value="1"/>
</dbReference>
<sequence>MRPDGDPEGSVTRGHEGHHLPPSNLDLEKLGKQRPEAFASALSEILFCFSLLGSMCMAEFFVSGFNIILPTVADALEIPAAARTWPASVFSLVTGAFLLPVGRLADMYGGKIIFVSGLVWFLIWCLVSGFSHNYQMLIVARALAGLGPAAFLPSSVMLLGKTYRPGPRKNLIFGLYGAFAPLGFFFGIIIAGVAAESMTWRWYFFLGTIVLAIVCATSFVTIPRDRGEDRDAGVKMDYLGVATIVPGLLLVVFAITDGAHAPNGWATSYIIVTFVLGVLFLAAAMYVEGWVASQPLLPFDLFKPKYMARLIIALFFGYGVFGVFLLYASFYIVDVMNQSPLLTAVWFSPMAAGGIVLATLGGFTLHLLPGSVLLVISGLGSLATMLLFAFMPEDTSAKTFWAFVFPAMICSTVGVDVAYNLSAVFITTNVPRRRQGVAGAVIMGLIFLGISFFLGLADLAVSENKSLNLKESYRVAFWFGTGCAGVAFLIFCTIRIGKAKSQLTMEEMEEMEESDNARVPTV</sequence>
<evidence type="ECO:0000256" key="4">
    <source>
        <dbReference type="ARBA" id="ARBA00023136"/>
    </source>
</evidence>
<dbReference type="InterPro" id="IPR036259">
    <property type="entry name" value="MFS_trans_sf"/>
</dbReference>
<feature type="transmembrane region" description="Helical" evidence="6">
    <location>
        <begin position="308"/>
        <end position="332"/>
    </location>
</feature>
<feature type="transmembrane region" description="Helical" evidence="6">
    <location>
        <begin position="403"/>
        <end position="425"/>
    </location>
</feature>
<feature type="transmembrane region" description="Helical" evidence="6">
    <location>
        <begin position="171"/>
        <end position="194"/>
    </location>
</feature>
<dbReference type="EMBL" id="JANBVN010000168">
    <property type="protein sequence ID" value="KAJ9136962.1"/>
    <property type="molecule type" value="Genomic_DNA"/>
</dbReference>
<dbReference type="PROSITE" id="PS50850">
    <property type="entry name" value="MFS"/>
    <property type="match status" value="1"/>
</dbReference>
<dbReference type="Proteomes" id="UP001174691">
    <property type="component" value="Unassembled WGS sequence"/>
</dbReference>
<feature type="transmembrane region" description="Helical" evidence="6">
    <location>
        <begin position="85"/>
        <end position="105"/>
    </location>
</feature>
<proteinExistence type="predicted"/>
<evidence type="ECO:0000313" key="8">
    <source>
        <dbReference type="EMBL" id="KAJ9136962.1"/>
    </source>
</evidence>
<feature type="region of interest" description="Disordered" evidence="5">
    <location>
        <begin position="1"/>
        <end position="26"/>
    </location>
</feature>
<protein>
    <submittedName>
        <fullName evidence="8">MFS general substrate transporter</fullName>
    </submittedName>
</protein>
<gene>
    <name evidence="8" type="ORF">NKR19_g8384</name>
</gene>
<dbReference type="AlphaFoldDB" id="A0AA38R6U9"/>
<comment type="subcellular location">
    <subcellularLocation>
        <location evidence="1">Membrane</location>
        <topology evidence="1">Multi-pass membrane protein</topology>
    </subcellularLocation>
</comment>
<feature type="transmembrane region" description="Helical" evidence="6">
    <location>
        <begin position="138"/>
        <end position="159"/>
    </location>
</feature>
<feature type="transmembrane region" description="Helical" evidence="6">
    <location>
        <begin position="112"/>
        <end position="132"/>
    </location>
</feature>
<evidence type="ECO:0000256" key="2">
    <source>
        <dbReference type="ARBA" id="ARBA00022692"/>
    </source>
</evidence>
<feature type="transmembrane region" description="Helical" evidence="6">
    <location>
        <begin position="344"/>
        <end position="365"/>
    </location>
</feature>
<evidence type="ECO:0000256" key="1">
    <source>
        <dbReference type="ARBA" id="ARBA00004141"/>
    </source>
</evidence>
<dbReference type="PANTHER" id="PTHR42718:SF11">
    <property type="entry name" value="MAJOR FACILITATOR SUPERFAMILY (MFS) PROFILE DOMAIN-CONTAINING PROTEIN"/>
    <property type="match status" value="1"/>
</dbReference>
<keyword evidence="3 6" id="KW-1133">Transmembrane helix</keyword>